<evidence type="ECO:0000256" key="10">
    <source>
        <dbReference type="RuleBase" id="RU003707"/>
    </source>
</evidence>
<dbReference type="AlphaFoldDB" id="A0A1R4II47"/>
<evidence type="ECO:0000256" key="3">
    <source>
        <dbReference type="ARBA" id="ARBA00012076"/>
    </source>
</evidence>
<evidence type="ECO:0000256" key="5">
    <source>
        <dbReference type="ARBA" id="ARBA00023098"/>
    </source>
</evidence>
<dbReference type="FunFam" id="3.90.226.10:FF:000019">
    <property type="entry name" value="Enoyl-CoA hydratase, mitochondrial"/>
    <property type="match status" value="1"/>
</dbReference>
<dbReference type="InterPro" id="IPR001753">
    <property type="entry name" value="Enoyl-CoA_hydra/iso"/>
</dbReference>
<dbReference type="EC" id="4.2.1.17" evidence="3"/>
<dbReference type="Gene3D" id="3.90.226.10">
    <property type="entry name" value="2-enoyl-CoA Hydratase, Chain A, domain 1"/>
    <property type="match status" value="1"/>
</dbReference>
<comment type="catalytic activity">
    <reaction evidence="8">
        <text>a 4-saturated-(3S)-3-hydroxyacyl-CoA = a (3E)-enoyl-CoA + H2O</text>
        <dbReference type="Rhea" id="RHEA:20724"/>
        <dbReference type="ChEBI" id="CHEBI:15377"/>
        <dbReference type="ChEBI" id="CHEBI:58521"/>
        <dbReference type="ChEBI" id="CHEBI:137480"/>
        <dbReference type="EC" id="4.2.1.17"/>
    </reaction>
</comment>
<comment type="catalytic activity">
    <reaction evidence="7">
        <text>a (3S)-3-hydroxyacyl-CoA = a (2E)-enoyl-CoA + H2O</text>
        <dbReference type="Rhea" id="RHEA:16105"/>
        <dbReference type="ChEBI" id="CHEBI:15377"/>
        <dbReference type="ChEBI" id="CHEBI:57318"/>
        <dbReference type="ChEBI" id="CHEBI:58856"/>
        <dbReference type="EC" id="4.2.1.17"/>
    </reaction>
</comment>
<name>A0A1R4II47_9MICC</name>
<evidence type="ECO:0000256" key="1">
    <source>
        <dbReference type="ARBA" id="ARBA00002994"/>
    </source>
</evidence>
<proteinExistence type="inferred from homology"/>
<evidence type="ECO:0000313" key="12">
    <source>
        <dbReference type="Proteomes" id="UP000196230"/>
    </source>
</evidence>
<comment type="similarity">
    <text evidence="2 10">Belongs to the enoyl-CoA hydratase/isomerase family.</text>
</comment>
<evidence type="ECO:0000256" key="7">
    <source>
        <dbReference type="ARBA" id="ARBA00023709"/>
    </source>
</evidence>
<evidence type="ECO:0000256" key="4">
    <source>
        <dbReference type="ARBA" id="ARBA00022832"/>
    </source>
</evidence>
<dbReference type="InterPro" id="IPR014748">
    <property type="entry name" value="Enoyl-CoA_hydra_C"/>
</dbReference>
<dbReference type="CDD" id="cd06558">
    <property type="entry name" value="crotonase-like"/>
    <property type="match status" value="1"/>
</dbReference>
<organism evidence="11 12">
    <name type="scientific">Micrococcus lylae</name>
    <dbReference type="NCBI Taxonomy" id="1273"/>
    <lineage>
        <taxon>Bacteria</taxon>
        <taxon>Bacillati</taxon>
        <taxon>Actinomycetota</taxon>
        <taxon>Actinomycetes</taxon>
        <taxon>Micrococcales</taxon>
        <taxon>Micrococcaceae</taxon>
        <taxon>Micrococcus</taxon>
    </lineage>
</organism>
<keyword evidence="5" id="KW-0443">Lipid metabolism</keyword>
<dbReference type="Proteomes" id="UP000196230">
    <property type="component" value="Unassembled WGS sequence"/>
</dbReference>
<dbReference type="PANTHER" id="PTHR11941:SF54">
    <property type="entry name" value="ENOYL-COA HYDRATASE, MITOCHONDRIAL"/>
    <property type="match status" value="1"/>
</dbReference>
<dbReference type="GO" id="GO:0018812">
    <property type="term" value="F:3-hydroxyacyl-CoA dehydratase activity"/>
    <property type="evidence" value="ECO:0007669"/>
    <property type="project" value="RHEA"/>
</dbReference>
<dbReference type="InterPro" id="IPR018376">
    <property type="entry name" value="Enoyl-CoA_hyd/isom_CS"/>
</dbReference>
<dbReference type="FunFam" id="1.10.12.10:FF:000001">
    <property type="entry name" value="Probable enoyl-CoA hydratase, mitochondrial"/>
    <property type="match status" value="1"/>
</dbReference>
<sequence length="263" mass="28359">MTEKTTADEPVILTETDGRVGVITLNRPKALNALNEATMNAVVEAAEAFDMDPDVGAILLLGSPKAFAAGADIKEMKDRTFTQMYASDWFQAWERLGRVRTPVVAAVTGYALGGGCELAMMADVLIAGPGTRFGQPEIQLGVIPGMGGSQRLTRSVGKAKAMDMVLTGRQVDGEEAERIGLVSRLVEDEKVQDEAREVAQKIASFSKPSAQMAKEAVAAAFETTLQQGIVHERRIFHSLFATADQKEGMGAFAEKRKPEWEQA</sequence>
<evidence type="ECO:0000256" key="2">
    <source>
        <dbReference type="ARBA" id="ARBA00005254"/>
    </source>
</evidence>
<dbReference type="GO" id="GO:0006635">
    <property type="term" value="P:fatty acid beta-oxidation"/>
    <property type="evidence" value="ECO:0007669"/>
    <property type="project" value="TreeGrafter"/>
</dbReference>
<dbReference type="SUPFAM" id="SSF52096">
    <property type="entry name" value="ClpP/crotonase"/>
    <property type="match status" value="1"/>
</dbReference>
<protein>
    <recommendedName>
        <fullName evidence="9">Probable enoyl-CoA hydratase echA8</fullName>
        <ecNumber evidence="3">4.2.1.17</ecNumber>
    </recommendedName>
</protein>
<dbReference type="RefSeq" id="WP_087133564.1">
    <property type="nucleotide sequence ID" value="NZ_FUKP01000015.1"/>
</dbReference>
<comment type="function">
    <text evidence="1">Could possibly oxidize fatty acids using specific components.</text>
</comment>
<evidence type="ECO:0000256" key="6">
    <source>
        <dbReference type="ARBA" id="ARBA00023239"/>
    </source>
</evidence>
<evidence type="ECO:0000313" key="11">
    <source>
        <dbReference type="EMBL" id="SJN19408.1"/>
    </source>
</evidence>
<dbReference type="PANTHER" id="PTHR11941">
    <property type="entry name" value="ENOYL-COA HYDRATASE-RELATED"/>
    <property type="match status" value="1"/>
</dbReference>
<dbReference type="NCBIfam" id="NF004517">
    <property type="entry name" value="PRK05862.1"/>
    <property type="match status" value="1"/>
</dbReference>
<gene>
    <name evidence="11" type="ORF">FM125_02575</name>
</gene>
<reference evidence="11 12" key="1">
    <citation type="submission" date="2017-02" db="EMBL/GenBank/DDBJ databases">
        <authorList>
            <person name="Peterson S.W."/>
        </authorList>
    </citation>
    <scope>NUCLEOTIDE SEQUENCE [LARGE SCALE GENOMIC DNA]</scope>
    <source>
        <strain evidence="11 12">2B3F</strain>
    </source>
</reference>
<evidence type="ECO:0000256" key="9">
    <source>
        <dbReference type="ARBA" id="ARBA00068643"/>
    </source>
</evidence>
<dbReference type="EMBL" id="FUKP01000015">
    <property type="protein sequence ID" value="SJN19408.1"/>
    <property type="molecule type" value="Genomic_DNA"/>
</dbReference>
<dbReference type="Pfam" id="PF00378">
    <property type="entry name" value="ECH_1"/>
    <property type="match status" value="1"/>
</dbReference>
<evidence type="ECO:0000256" key="8">
    <source>
        <dbReference type="ARBA" id="ARBA00023717"/>
    </source>
</evidence>
<accession>A0A1R4II47</accession>
<dbReference type="InterPro" id="IPR029045">
    <property type="entry name" value="ClpP/crotonase-like_dom_sf"/>
</dbReference>
<dbReference type="Gene3D" id="1.10.12.10">
    <property type="entry name" value="Lyase 2-enoyl-coa Hydratase, Chain A, domain 2"/>
    <property type="match status" value="1"/>
</dbReference>
<keyword evidence="4" id="KW-0276">Fatty acid metabolism</keyword>
<keyword evidence="6 11" id="KW-0456">Lyase</keyword>
<dbReference type="PROSITE" id="PS00166">
    <property type="entry name" value="ENOYL_COA_HYDRATASE"/>
    <property type="match status" value="1"/>
</dbReference>